<organism evidence="3 4">
    <name type="scientific">Azohydromonas caseinilytica</name>
    <dbReference type="NCBI Taxonomy" id="2728836"/>
    <lineage>
        <taxon>Bacteria</taxon>
        <taxon>Pseudomonadati</taxon>
        <taxon>Pseudomonadota</taxon>
        <taxon>Betaproteobacteria</taxon>
        <taxon>Burkholderiales</taxon>
        <taxon>Sphaerotilaceae</taxon>
        <taxon>Azohydromonas</taxon>
    </lineage>
</organism>
<feature type="signal peptide" evidence="1">
    <location>
        <begin position="1"/>
        <end position="19"/>
    </location>
</feature>
<evidence type="ECO:0000313" key="3">
    <source>
        <dbReference type="EMBL" id="NML13626.1"/>
    </source>
</evidence>
<evidence type="ECO:0000259" key="2">
    <source>
        <dbReference type="Pfam" id="PF04773"/>
    </source>
</evidence>
<gene>
    <name evidence="3" type="ORF">HHL10_01345</name>
</gene>
<dbReference type="EMBL" id="JABBFW010000001">
    <property type="protein sequence ID" value="NML13626.1"/>
    <property type="molecule type" value="Genomic_DNA"/>
</dbReference>
<feature type="domain" description="FecR protein" evidence="2">
    <location>
        <begin position="55"/>
        <end position="151"/>
    </location>
</feature>
<keyword evidence="1" id="KW-0732">Signal</keyword>
<proteinExistence type="predicted"/>
<reference evidence="3 4" key="1">
    <citation type="submission" date="2020-04" db="EMBL/GenBank/DDBJ databases">
        <title>Azohydromonas sp. isolated from soil.</title>
        <authorList>
            <person name="Dahal R.H."/>
        </authorList>
    </citation>
    <scope>NUCLEOTIDE SEQUENCE [LARGE SCALE GENOMIC DNA]</scope>
    <source>
        <strain evidence="3 4">G-1-1-14</strain>
    </source>
</reference>
<dbReference type="RefSeq" id="WP_169158540.1">
    <property type="nucleotide sequence ID" value="NZ_JABBFW010000001.1"/>
</dbReference>
<dbReference type="AlphaFoldDB" id="A0A848F4S7"/>
<dbReference type="InterPro" id="IPR006860">
    <property type="entry name" value="FecR"/>
</dbReference>
<accession>A0A848F4S7</accession>
<evidence type="ECO:0000313" key="4">
    <source>
        <dbReference type="Proteomes" id="UP000574067"/>
    </source>
</evidence>
<dbReference type="Proteomes" id="UP000574067">
    <property type="component" value="Unassembled WGS sequence"/>
</dbReference>
<protein>
    <submittedName>
        <fullName evidence="3">FecR domain-containing protein</fullName>
    </submittedName>
</protein>
<sequence length="294" mass="31439">MLRSLVLFAAMAAPLAAGAAEAMGGITILEGEALVYRGAGRLLGAEGLALAPGDIVQTAPATFVQLEFADRSVAQLGPATRAMLNPPAERGKAERALYLLQGWAKVKQAEREPGKPAGLELRTPWAEIPAAASALVLHATPAALTVFVESGEPRLNERGAGAATAPVALKEGQLYQRKAGARGELESLSQSALLQDMPRPFRDSLPLRAERWREQNVAARPAPDFGYADVEPWLKAEPALRKPLVQRWKAKARDGAFRAALVQNLSAHPEWDPVLFPEKYLPKRAPTVAGASSR</sequence>
<dbReference type="Pfam" id="PF04773">
    <property type="entry name" value="FecR"/>
    <property type="match status" value="1"/>
</dbReference>
<feature type="chain" id="PRO_5032715902" evidence="1">
    <location>
        <begin position="20"/>
        <end position="294"/>
    </location>
</feature>
<keyword evidence="4" id="KW-1185">Reference proteome</keyword>
<comment type="caution">
    <text evidence="3">The sequence shown here is derived from an EMBL/GenBank/DDBJ whole genome shotgun (WGS) entry which is preliminary data.</text>
</comment>
<name>A0A848F4S7_9BURK</name>
<evidence type="ECO:0000256" key="1">
    <source>
        <dbReference type="SAM" id="SignalP"/>
    </source>
</evidence>